<dbReference type="Gene3D" id="2.40.160.120">
    <property type="match status" value="1"/>
</dbReference>
<dbReference type="STRING" id="145388.A0A0D2N1C0"/>
<evidence type="ECO:0000256" key="7">
    <source>
        <dbReference type="RuleBase" id="RU003844"/>
    </source>
</evidence>
<feature type="compositionally biased region" description="Polar residues" evidence="8">
    <location>
        <begin position="1"/>
        <end position="11"/>
    </location>
</feature>
<dbReference type="GO" id="GO:0006417">
    <property type="term" value="P:regulation of translation"/>
    <property type="evidence" value="ECO:0007669"/>
    <property type="project" value="UniProtKB-KW"/>
</dbReference>
<comment type="similarity">
    <text evidence="7">Belongs to the OSBP family.</text>
</comment>
<keyword evidence="4" id="KW-0648">Protein biosynthesis</keyword>
<dbReference type="OrthoDB" id="590761at2759"/>
<evidence type="ECO:0000256" key="6">
    <source>
        <dbReference type="ARBA" id="ARBA00030245"/>
    </source>
</evidence>
<dbReference type="Gene3D" id="3.30.70.3490">
    <property type="match status" value="1"/>
</dbReference>
<dbReference type="AlphaFoldDB" id="A0A0D2N1C0"/>
<dbReference type="GO" id="GO:0032934">
    <property type="term" value="F:sterol binding"/>
    <property type="evidence" value="ECO:0007669"/>
    <property type="project" value="TreeGrafter"/>
</dbReference>
<dbReference type="PANTHER" id="PTHR10972">
    <property type="entry name" value="OXYSTEROL-BINDING PROTEIN-RELATED"/>
    <property type="match status" value="1"/>
</dbReference>
<keyword evidence="5" id="KW-1015">Disulfide bond</keyword>
<dbReference type="Gene3D" id="3.30.760.10">
    <property type="entry name" value="RNA Cap, Translation Initiation Factor Eif4e"/>
    <property type="match status" value="1"/>
</dbReference>
<dbReference type="GeneID" id="25733990"/>
<comment type="similarity">
    <text evidence="1">Belongs to the eukaryotic initiation factor 4E family.</text>
</comment>
<feature type="region of interest" description="Disordered" evidence="8">
    <location>
        <begin position="1"/>
        <end position="21"/>
    </location>
</feature>
<dbReference type="KEGG" id="mng:MNEG_1625"/>
<dbReference type="InterPro" id="IPR001040">
    <property type="entry name" value="TIF_eIF_4E"/>
</dbReference>
<dbReference type="GO" id="GO:0003743">
    <property type="term" value="F:translation initiation factor activity"/>
    <property type="evidence" value="ECO:0007669"/>
    <property type="project" value="UniProtKB-KW"/>
</dbReference>
<dbReference type="GO" id="GO:0005829">
    <property type="term" value="C:cytosol"/>
    <property type="evidence" value="ECO:0007669"/>
    <property type="project" value="TreeGrafter"/>
</dbReference>
<dbReference type="GO" id="GO:0003723">
    <property type="term" value="F:RNA binding"/>
    <property type="evidence" value="ECO:0007669"/>
    <property type="project" value="InterPro"/>
</dbReference>
<gene>
    <name evidence="9" type="ORF">MNEG_1625</name>
</gene>
<dbReference type="PANTHER" id="PTHR10972:SF136">
    <property type="entry name" value="OXYSTEROL-BINDING PROTEIN 8"/>
    <property type="match status" value="1"/>
</dbReference>
<protein>
    <recommendedName>
        <fullName evidence="6">mRNA cap-binding protein</fullName>
    </recommendedName>
</protein>
<dbReference type="Pfam" id="PF01652">
    <property type="entry name" value="IF4E"/>
    <property type="match status" value="1"/>
</dbReference>
<dbReference type="RefSeq" id="XP_013905346.1">
    <property type="nucleotide sequence ID" value="XM_014049892.1"/>
</dbReference>
<evidence type="ECO:0000256" key="3">
    <source>
        <dbReference type="ARBA" id="ARBA00022845"/>
    </source>
</evidence>
<evidence type="ECO:0000256" key="2">
    <source>
        <dbReference type="ARBA" id="ARBA00022540"/>
    </source>
</evidence>
<dbReference type="EMBL" id="KK100386">
    <property type="protein sequence ID" value="KIZ06327.1"/>
    <property type="molecule type" value="Genomic_DNA"/>
</dbReference>
<dbReference type="InterPro" id="IPR023398">
    <property type="entry name" value="TIF_eIF4e-like"/>
</dbReference>
<evidence type="ECO:0000313" key="9">
    <source>
        <dbReference type="EMBL" id="KIZ06327.1"/>
    </source>
</evidence>
<evidence type="ECO:0000313" key="10">
    <source>
        <dbReference type="Proteomes" id="UP000054498"/>
    </source>
</evidence>
<keyword evidence="3" id="KW-0810">Translation regulation</keyword>
<dbReference type="InterPro" id="IPR037239">
    <property type="entry name" value="OSBP_sf"/>
</dbReference>
<organism evidence="9 10">
    <name type="scientific">Monoraphidium neglectum</name>
    <dbReference type="NCBI Taxonomy" id="145388"/>
    <lineage>
        <taxon>Eukaryota</taxon>
        <taxon>Viridiplantae</taxon>
        <taxon>Chlorophyta</taxon>
        <taxon>core chlorophytes</taxon>
        <taxon>Chlorophyceae</taxon>
        <taxon>CS clade</taxon>
        <taxon>Sphaeropleales</taxon>
        <taxon>Selenastraceae</taxon>
        <taxon>Monoraphidium</taxon>
    </lineage>
</organism>
<dbReference type="PROSITE" id="PS01013">
    <property type="entry name" value="OSBP"/>
    <property type="match status" value="1"/>
</dbReference>
<sequence>MAEDTPQQEAPQQGGDELDLSRRHPLETRWTLWFDNPSQKQSMNKFGQGLRPVYSFDTVEDFWCLYNNIKAPSQLQPSATYYLFKDGIQPKWEDPKNTNGGCWTATVPRTPNANQLLDAWWLHVVLACIGEQFEEGDEVCGVTVNIRNGKNRIEMWTKTAANEALQISVGKQLKSLIDMSDNTKIGFSVFADKLQQGKARDRAEDVTPDTRAEVQCTLEKRAGAKGPAAVVLDGPPQDEKALQEAKSKAFDLSKIRQYMGADVLSLLSVPVFIMEPTSMLQKMAEMMEYAGLLDAAAAAQNPVERIALVAAFLMTPFGACERAWKPFNPLLGETYELEGLGPNKDARFFAEQVSHHPPVGAAHAEAARWTYDIVSAPKTRFLGNTLEAAAAETYTHLPPHVKVHNVVLGRTWIDAEGDFLVHCPETGLKVVLRFTPCGWFNAGRYQYSGFVTDAAGARRLHLSGQWCSHMDASEVGQGGAPPPPGAARRRLWTCAPKPTGDYYGMTHFARQLNSCGALRAPPLPSDSRRRPDREALAARRLARAGAEKARLEEMQRAERGHRERAAGAAAAAAAWSPRWFERDDSLRLLPDEMDVDSVPAWRWREGGFTRLDARLTAAAAAGGQGKDVRGRAEAGLGARPGGVEDSEVCGRGFAPWQFPHLHG</sequence>
<evidence type="ECO:0000256" key="8">
    <source>
        <dbReference type="SAM" id="MobiDB-lite"/>
    </source>
</evidence>
<dbReference type="SUPFAM" id="SSF144000">
    <property type="entry name" value="Oxysterol-binding protein-like"/>
    <property type="match status" value="1"/>
</dbReference>
<dbReference type="GO" id="GO:0016020">
    <property type="term" value="C:membrane"/>
    <property type="evidence" value="ECO:0007669"/>
    <property type="project" value="TreeGrafter"/>
</dbReference>
<name>A0A0D2N1C0_9CHLO</name>
<keyword evidence="2 9" id="KW-0396">Initiation factor</keyword>
<evidence type="ECO:0000256" key="4">
    <source>
        <dbReference type="ARBA" id="ARBA00022917"/>
    </source>
</evidence>
<evidence type="ECO:0000256" key="5">
    <source>
        <dbReference type="ARBA" id="ARBA00023157"/>
    </source>
</evidence>
<accession>A0A0D2N1C0</accession>
<dbReference type="SUPFAM" id="SSF55418">
    <property type="entry name" value="eIF4e-like"/>
    <property type="match status" value="1"/>
</dbReference>
<reference evidence="9 10" key="1">
    <citation type="journal article" date="2013" name="BMC Genomics">
        <title>Reconstruction of the lipid metabolism for the microalga Monoraphidium neglectum from its genome sequence reveals characteristics suitable for biofuel production.</title>
        <authorList>
            <person name="Bogen C."/>
            <person name="Al-Dilaimi A."/>
            <person name="Albersmeier A."/>
            <person name="Wichmann J."/>
            <person name="Grundmann M."/>
            <person name="Rupp O."/>
            <person name="Lauersen K.J."/>
            <person name="Blifernez-Klassen O."/>
            <person name="Kalinowski J."/>
            <person name="Goesmann A."/>
            <person name="Mussgnug J.H."/>
            <person name="Kruse O."/>
        </authorList>
    </citation>
    <scope>NUCLEOTIDE SEQUENCE [LARGE SCALE GENOMIC DNA]</scope>
    <source>
        <strain evidence="9 10">SAG 48.87</strain>
    </source>
</reference>
<evidence type="ECO:0000256" key="1">
    <source>
        <dbReference type="ARBA" id="ARBA00009860"/>
    </source>
</evidence>
<dbReference type="FunFam" id="3.30.760.10:FF:000003">
    <property type="entry name" value="Eukaryotic translation initiation factor 4E"/>
    <property type="match status" value="1"/>
</dbReference>
<proteinExistence type="inferred from homology"/>
<dbReference type="Proteomes" id="UP000054498">
    <property type="component" value="Unassembled WGS sequence"/>
</dbReference>
<dbReference type="InterPro" id="IPR000648">
    <property type="entry name" value="Oxysterol-bd"/>
</dbReference>
<keyword evidence="10" id="KW-1185">Reference proteome</keyword>
<dbReference type="Pfam" id="PF01237">
    <property type="entry name" value="Oxysterol_BP"/>
    <property type="match status" value="1"/>
</dbReference>
<dbReference type="InterPro" id="IPR018494">
    <property type="entry name" value="Oxysterol-bd_CS"/>
</dbReference>